<feature type="compositionally biased region" description="Basic and acidic residues" evidence="9">
    <location>
        <begin position="258"/>
        <end position="274"/>
    </location>
</feature>
<reference evidence="12" key="1">
    <citation type="journal article" date="2019" name="Int. J. Syst. Evol. Microbiol.">
        <title>The Global Catalogue of Microorganisms (GCM) 10K type strain sequencing project: providing services to taxonomists for standard genome sequencing and annotation.</title>
        <authorList>
            <consortium name="The Broad Institute Genomics Platform"/>
            <consortium name="The Broad Institute Genome Sequencing Center for Infectious Disease"/>
            <person name="Wu L."/>
            <person name="Ma J."/>
        </authorList>
    </citation>
    <scope>NUCLEOTIDE SEQUENCE [LARGE SCALE GENOMIC DNA]</scope>
    <source>
        <strain evidence="12">NBRC 112299</strain>
    </source>
</reference>
<organism evidence="11 12">
    <name type="scientific">Demequina litorisediminis</name>
    <dbReference type="NCBI Taxonomy" id="1849022"/>
    <lineage>
        <taxon>Bacteria</taxon>
        <taxon>Bacillati</taxon>
        <taxon>Actinomycetota</taxon>
        <taxon>Actinomycetes</taxon>
        <taxon>Micrococcales</taxon>
        <taxon>Demequinaceae</taxon>
        <taxon>Demequina</taxon>
    </lineage>
</organism>
<comment type="subcellular location">
    <subcellularLocation>
        <location evidence="8">Cell membrane</location>
        <topology evidence="8">Multi-pass membrane protein</topology>
    </subcellularLocation>
    <subcellularLocation>
        <location evidence="1">Membrane</location>
        <topology evidence="1">Multi-pass membrane protein</topology>
    </subcellularLocation>
</comment>
<comment type="similarity">
    <text evidence="2">Belongs to the glycosyl hydrolase 3 family.</text>
</comment>
<evidence type="ECO:0000256" key="9">
    <source>
        <dbReference type="SAM" id="MobiDB-lite"/>
    </source>
</evidence>
<keyword evidence="7" id="KW-0326">Glycosidase</keyword>
<dbReference type="RefSeq" id="WP_348523594.1">
    <property type="nucleotide sequence ID" value="NZ_BSUN01000001.1"/>
</dbReference>
<protein>
    <recommendedName>
        <fullName evidence="10">ABC transmembrane type-1 domain-containing protein</fullName>
    </recommendedName>
</protein>
<dbReference type="InterPro" id="IPR017853">
    <property type="entry name" value="GH"/>
</dbReference>
<evidence type="ECO:0000259" key="10">
    <source>
        <dbReference type="PROSITE" id="PS50928"/>
    </source>
</evidence>
<keyword evidence="4" id="KW-0378">Hydrolase</keyword>
<feature type="region of interest" description="Disordered" evidence="9">
    <location>
        <begin position="245"/>
        <end position="282"/>
    </location>
</feature>
<dbReference type="Gene3D" id="1.10.3720.10">
    <property type="entry name" value="MetI-like"/>
    <property type="match status" value="1"/>
</dbReference>
<evidence type="ECO:0000256" key="2">
    <source>
        <dbReference type="ARBA" id="ARBA00005336"/>
    </source>
</evidence>
<comment type="caution">
    <text evidence="11">The sequence shown here is derived from an EMBL/GenBank/DDBJ whole genome shotgun (WGS) entry which is preliminary data.</text>
</comment>
<name>A0ABQ6IG23_9MICO</name>
<feature type="transmembrane region" description="Helical" evidence="8">
    <location>
        <begin position="108"/>
        <end position="128"/>
    </location>
</feature>
<dbReference type="PANTHER" id="PTHR30480">
    <property type="entry name" value="BETA-HEXOSAMINIDASE-RELATED"/>
    <property type="match status" value="1"/>
</dbReference>
<dbReference type="Proteomes" id="UP001157125">
    <property type="component" value="Unassembled WGS sequence"/>
</dbReference>
<proteinExistence type="inferred from homology"/>
<keyword evidence="3 8" id="KW-0812">Transmembrane</keyword>
<evidence type="ECO:0000256" key="4">
    <source>
        <dbReference type="ARBA" id="ARBA00022801"/>
    </source>
</evidence>
<evidence type="ECO:0000313" key="12">
    <source>
        <dbReference type="Proteomes" id="UP001157125"/>
    </source>
</evidence>
<keyword evidence="8" id="KW-0813">Transport</keyword>
<dbReference type="InterPro" id="IPR050226">
    <property type="entry name" value="NagZ_Beta-hexosaminidase"/>
</dbReference>
<keyword evidence="6 8" id="KW-0472">Membrane</keyword>
<feature type="transmembrane region" description="Helical" evidence="8">
    <location>
        <begin position="140"/>
        <end position="163"/>
    </location>
</feature>
<feature type="transmembrane region" description="Helical" evidence="8">
    <location>
        <begin position="74"/>
        <end position="96"/>
    </location>
</feature>
<feature type="region of interest" description="Disordered" evidence="9">
    <location>
        <begin position="326"/>
        <end position="368"/>
    </location>
</feature>
<dbReference type="EMBL" id="BSUN01000001">
    <property type="protein sequence ID" value="GMA36381.1"/>
    <property type="molecule type" value="Genomic_DNA"/>
</dbReference>
<evidence type="ECO:0000256" key="5">
    <source>
        <dbReference type="ARBA" id="ARBA00022989"/>
    </source>
</evidence>
<dbReference type="Gene3D" id="3.20.20.300">
    <property type="entry name" value="Glycoside hydrolase, family 3, N-terminal domain"/>
    <property type="match status" value="1"/>
</dbReference>
<dbReference type="SUPFAM" id="SSF51445">
    <property type="entry name" value="(Trans)glycosidases"/>
    <property type="match status" value="1"/>
</dbReference>
<feature type="transmembrane region" description="Helical" evidence="8">
    <location>
        <begin position="184"/>
        <end position="206"/>
    </location>
</feature>
<evidence type="ECO:0000256" key="7">
    <source>
        <dbReference type="ARBA" id="ARBA00023295"/>
    </source>
</evidence>
<feature type="compositionally biased region" description="Low complexity" evidence="9">
    <location>
        <begin position="332"/>
        <end position="358"/>
    </location>
</feature>
<evidence type="ECO:0000256" key="8">
    <source>
        <dbReference type="RuleBase" id="RU363032"/>
    </source>
</evidence>
<dbReference type="Pfam" id="PF00528">
    <property type="entry name" value="BPD_transp_1"/>
    <property type="match status" value="1"/>
</dbReference>
<dbReference type="InterPro" id="IPR036962">
    <property type="entry name" value="Glyco_hydro_3_N_sf"/>
</dbReference>
<dbReference type="InterPro" id="IPR001764">
    <property type="entry name" value="Glyco_hydro_3_N"/>
</dbReference>
<sequence>MKTKASTGRRIGGTVAIVLALLWAFPVYWMINSSFQPASKITALTPTWLPFGGSLNNYKAVLDGSTGFGAAMRISLSVTAIALVICIVVAFLGALAVSRFKFKGRKSFVLAVILVQMLPAEAMFIAQYKMIASLNLLNTIAGLSIIYVAMVVPFTLWMLRGFVAGVPADLEEAAMIDGCTRFQAFMRITFPLLAPGLVASGVYAFLQVWNEFALASVLMTSESLRDPAAVAARLLRAHPVRRRRVGPGHGGLRASGCPRDRVLHDRPEPHDLRHGGRGGEGMSTSVTPLAVLMPGFEGTTLPEWVERRLREGMGGVCLFATNVSTPAQAQGASRPRSLRPTPTRSSRSTRRAATSPACTRRRGLRSPATPCWAGSTTWNSPVRWVLRWAGSLRDVGVNLTLAPDVDVNSNASNPVIGVRSFGASPALVGEHGVAWTQGVQSTGVAANAKHFPGHGDTAQDSHVSLPTVDVDAETLASRELAPFAAAIAGGVASIMSSHIMVPAIDPVNPATFSHAILDGLLRGQMGFEGAIVSDALDMVGASGELGIPAAAARALAAGCDLLCIGTANTDAQMDQIVAAIEGAMASGDVTEERLADAAARIGRLVASTREAPAAPADLVRGEVPGLTSARIRDSFYVSEAALSGLEAREGAPVAWVCLEPAANIAVGPSPWGPFASAVEADAVVTPEHGLGDWAPREGRLVVVVGKDNHRHAWAREAIDALRVHGAIVVDMGWPSLEDGYADIATYGASRAVGAALLELLQ</sequence>
<dbReference type="Pfam" id="PF00933">
    <property type="entry name" value="Glyco_hydro_3"/>
    <property type="match status" value="1"/>
</dbReference>
<keyword evidence="5 8" id="KW-1133">Transmembrane helix</keyword>
<dbReference type="CDD" id="cd06261">
    <property type="entry name" value="TM_PBP2"/>
    <property type="match status" value="1"/>
</dbReference>
<comment type="similarity">
    <text evidence="8">Belongs to the binding-protein-dependent transport system permease family.</text>
</comment>
<keyword evidence="12" id="KW-1185">Reference proteome</keyword>
<accession>A0ABQ6IG23</accession>
<evidence type="ECO:0000256" key="1">
    <source>
        <dbReference type="ARBA" id="ARBA00004141"/>
    </source>
</evidence>
<dbReference type="SUPFAM" id="SSF161098">
    <property type="entry name" value="MetI-like"/>
    <property type="match status" value="1"/>
</dbReference>
<dbReference type="PROSITE" id="PS50928">
    <property type="entry name" value="ABC_TM1"/>
    <property type="match status" value="1"/>
</dbReference>
<evidence type="ECO:0000256" key="3">
    <source>
        <dbReference type="ARBA" id="ARBA00022692"/>
    </source>
</evidence>
<feature type="transmembrane region" description="Helical" evidence="8">
    <location>
        <begin position="12"/>
        <end position="31"/>
    </location>
</feature>
<evidence type="ECO:0000313" key="11">
    <source>
        <dbReference type="EMBL" id="GMA36381.1"/>
    </source>
</evidence>
<dbReference type="InterPro" id="IPR000515">
    <property type="entry name" value="MetI-like"/>
</dbReference>
<feature type="domain" description="ABC transmembrane type-1" evidence="10">
    <location>
        <begin position="72"/>
        <end position="295"/>
    </location>
</feature>
<gene>
    <name evidence="11" type="ORF">GCM10025876_25850</name>
</gene>
<evidence type="ECO:0000256" key="6">
    <source>
        <dbReference type="ARBA" id="ARBA00023136"/>
    </source>
</evidence>
<dbReference type="PANTHER" id="PTHR30480:SF16">
    <property type="entry name" value="GLYCOSIDE HYDROLASE FAMILY 3 DOMAIN PROTEIN"/>
    <property type="match status" value="1"/>
</dbReference>
<dbReference type="InterPro" id="IPR035906">
    <property type="entry name" value="MetI-like_sf"/>
</dbReference>